<dbReference type="EMBL" id="MU276226">
    <property type="protein sequence ID" value="KAI0040126.1"/>
    <property type="molecule type" value="Genomic_DNA"/>
</dbReference>
<organism evidence="1 2">
    <name type="scientific">Auriscalpium vulgare</name>
    <dbReference type="NCBI Taxonomy" id="40419"/>
    <lineage>
        <taxon>Eukaryota</taxon>
        <taxon>Fungi</taxon>
        <taxon>Dikarya</taxon>
        <taxon>Basidiomycota</taxon>
        <taxon>Agaricomycotina</taxon>
        <taxon>Agaricomycetes</taxon>
        <taxon>Russulales</taxon>
        <taxon>Auriscalpiaceae</taxon>
        <taxon>Auriscalpium</taxon>
    </lineage>
</organism>
<name>A0ACB8R960_9AGAM</name>
<evidence type="ECO:0000313" key="1">
    <source>
        <dbReference type="EMBL" id="KAI0040126.1"/>
    </source>
</evidence>
<reference evidence="1" key="1">
    <citation type="submission" date="2021-02" db="EMBL/GenBank/DDBJ databases">
        <authorList>
            <consortium name="DOE Joint Genome Institute"/>
            <person name="Ahrendt S."/>
            <person name="Looney B.P."/>
            <person name="Miyauchi S."/>
            <person name="Morin E."/>
            <person name="Drula E."/>
            <person name="Courty P.E."/>
            <person name="Chicoki N."/>
            <person name="Fauchery L."/>
            <person name="Kohler A."/>
            <person name="Kuo A."/>
            <person name="Labutti K."/>
            <person name="Pangilinan J."/>
            <person name="Lipzen A."/>
            <person name="Riley R."/>
            <person name="Andreopoulos W."/>
            <person name="He G."/>
            <person name="Johnson J."/>
            <person name="Barry K.W."/>
            <person name="Grigoriev I.V."/>
            <person name="Nagy L."/>
            <person name="Hibbett D."/>
            <person name="Henrissat B."/>
            <person name="Matheny P.B."/>
            <person name="Labbe J."/>
            <person name="Martin F."/>
        </authorList>
    </citation>
    <scope>NUCLEOTIDE SEQUENCE</scope>
    <source>
        <strain evidence="1">FP105234-sp</strain>
    </source>
</reference>
<dbReference type="Proteomes" id="UP000814033">
    <property type="component" value="Unassembled WGS sequence"/>
</dbReference>
<protein>
    <submittedName>
        <fullName evidence="1">Uncharacterized protein</fullName>
    </submittedName>
</protein>
<accession>A0ACB8R960</accession>
<sequence length="214" mass="23411">MFNEHEISLLRLAVRVETMLQDEQFIGHMPDMEELKVFVKYVRGKNKIAKEKKIEIAIHPLLLSAVNEVCFAPAKNRDPDISAIAADDPRAVGMLGYSARIRPHPLPSAVLDAALAAITAGSAKQAAQIGGSAELPAAPNVEKQFYHKQVVQPSRGKFSRRGPYRGPMARTARVLRGGGPHLVSRRIIMCIDTLSHDLHAIPRHEASQVGAACF</sequence>
<gene>
    <name evidence="1" type="ORF">FA95DRAFT_1566660</name>
</gene>
<keyword evidence="2" id="KW-1185">Reference proteome</keyword>
<evidence type="ECO:0000313" key="2">
    <source>
        <dbReference type="Proteomes" id="UP000814033"/>
    </source>
</evidence>
<reference evidence="1" key="2">
    <citation type="journal article" date="2022" name="New Phytol.">
        <title>Evolutionary transition to the ectomycorrhizal habit in the genomes of a hyperdiverse lineage of mushroom-forming fungi.</title>
        <authorList>
            <person name="Looney B."/>
            <person name="Miyauchi S."/>
            <person name="Morin E."/>
            <person name="Drula E."/>
            <person name="Courty P.E."/>
            <person name="Kohler A."/>
            <person name="Kuo A."/>
            <person name="LaButti K."/>
            <person name="Pangilinan J."/>
            <person name="Lipzen A."/>
            <person name="Riley R."/>
            <person name="Andreopoulos W."/>
            <person name="He G."/>
            <person name="Johnson J."/>
            <person name="Nolan M."/>
            <person name="Tritt A."/>
            <person name="Barry K.W."/>
            <person name="Grigoriev I.V."/>
            <person name="Nagy L.G."/>
            <person name="Hibbett D."/>
            <person name="Henrissat B."/>
            <person name="Matheny P.B."/>
            <person name="Labbe J."/>
            <person name="Martin F.M."/>
        </authorList>
    </citation>
    <scope>NUCLEOTIDE SEQUENCE</scope>
    <source>
        <strain evidence="1">FP105234-sp</strain>
    </source>
</reference>
<proteinExistence type="predicted"/>
<comment type="caution">
    <text evidence="1">The sequence shown here is derived from an EMBL/GenBank/DDBJ whole genome shotgun (WGS) entry which is preliminary data.</text>
</comment>